<dbReference type="RefSeq" id="WP_158208308.1">
    <property type="nucleotide sequence ID" value="NZ_CP046996.1"/>
</dbReference>
<feature type="transmembrane region" description="Helical" evidence="7">
    <location>
        <begin position="328"/>
        <end position="345"/>
    </location>
</feature>
<evidence type="ECO:0000256" key="2">
    <source>
        <dbReference type="ARBA" id="ARBA00007430"/>
    </source>
</evidence>
<dbReference type="Pfam" id="PF13440">
    <property type="entry name" value="Polysacc_synt_3"/>
    <property type="match status" value="1"/>
</dbReference>
<dbReference type="Proteomes" id="UP000430508">
    <property type="component" value="Chromosome"/>
</dbReference>
<sequence>MANLYKQVASASKWSTIAEISSRAITPVSLILLARVLTPGDYGVVSVATIVVSFTQMVSDLGFQNALIQKDYDEKKLSRAASVGFLANMFVAIILYVLILVLAEPLSLLFGIPESVMVIRIMAIQIILNSLNSIQTGLIQRALNFKILFYIRLTTTLIPALVSIPLAYTGISYWALVAGALFGSLANTVVVWIRSPWKPRLFWELKLFKEMIGFSLFNMAETFALWLAAWADQIVVGAVMTASALGLYRTSTNLVNVLVNLLLSAVLPVLFSTLSRLQSDEAAFRSFFQNANKIICMIAFPLGIGFLFFGETVAAIVFGSKWNGAGDIIRIWGFVSAISLVYGVNGIGYRAKGKPQLNVIVICTNMCILLPAIIISAPYGLLTFVAVRSVVKLLQAPVNFYYGKKYLAISFVQTIQNLRWIFAACGLMAAGYFVYVWLIPYDTMMAQIVGVLFCCFFYFIGLIPERTFIRKTINLFLGRNRSTES</sequence>
<feature type="transmembrane region" description="Helical" evidence="7">
    <location>
        <begin position="254"/>
        <end position="274"/>
    </location>
</feature>
<comment type="similarity">
    <text evidence="2">Belongs to the polysaccharide synthase family.</text>
</comment>
<evidence type="ECO:0000256" key="5">
    <source>
        <dbReference type="ARBA" id="ARBA00022989"/>
    </source>
</evidence>
<dbReference type="AlphaFoldDB" id="A0A857DI17"/>
<feature type="transmembrane region" description="Helical" evidence="7">
    <location>
        <begin position="444"/>
        <end position="463"/>
    </location>
</feature>
<feature type="transmembrane region" description="Helical" evidence="7">
    <location>
        <begin position="223"/>
        <end position="248"/>
    </location>
</feature>
<feature type="transmembrane region" description="Helical" evidence="7">
    <location>
        <begin position="174"/>
        <end position="193"/>
    </location>
</feature>
<gene>
    <name evidence="8" type="ORF">GQ588_09955</name>
</gene>
<dbReference type="CDD" id="cd13127">
    <property type="entry name" value="MATE_tuaB_like"/>
    <property type="match status" value="1"/>
</dbReference>
<evidence type="ECO:0000256" key="7">
    <source>
        <dbReference type="SAM" id="Phobius"/>
    </source>
</evidence>
<feature type="transmembrane region" description="Helical" evidence="7">
    <location>
        <begin position="108"/>
        <end position="128"/>
    </location>
</feature>
<name>A0A857DI17_9FIRM</name>
<keyword evidence="4 7" id="KW-0812">Transmembrane</keyword>
<feature type="transmembrane region" description="Helical" evidence="7">
    <location>
        <begin position="420"/>
        <end position="438"/>
    </location>
</feature>
<dbReference type="PANTHER" id="PTHR30250:SF10">
    <property type="entry name" value="LIPOPOLYSACCHARIDE BIOSYNTHESIS PROTEIN WZXC"/>
    <property type="match status" value="1"/>
</dbReference>
<keyword evidence="3" id="KW-1003">Cell membrane</keyword>
<feature type="transmembrane region" description="Helical" evidence="7">
    <location>
        <begin position="294"/>
        <end position="316"/>
    </location>
</feature>
<evidence type="ECO:0000256" key="3">
    <source>
        <dbReference type="ARBA" id="ARBA00022475"/>
    </source>
</evidence>
<keyword evidence="6 7" id="KW-0472">Membrane</keyword>
<dbReference type="InterPro" id="IPR050833">
    <property type="entry name" value="Poly_Biosynth_Transport"/>
</dbReference>
<evidence type="ECO:0000313" key="8">
    <source>
        <dbReference type="EMBL" id="QHA00934.1"/>
    </source>
</evidence>
<feature type="transmembrane region" description="Helical" evidence="7">
    <location>
        <begin position="149"/>
        <end position="168"/>
    </location>
</feature>
<feature type="transmembrane region" description="Helical" evidence="7">
    <location>
        <begin position="357"/>
        <end position="375"/>
    </location>
</feature>
<dbReference type="PANTHER" id="PTHR30250">
    <property type="entry name" value="PST FAMILY PREDICTED COLANIC ACID TRANSPORTER"/>
    <property type="match status" value="1"/>
</dbReference>
<protein>
    <submittedName>
        <fullName evidence="8">Oligosaccharide flippase family protein</fullName>
    </submittedName>
</protein>
<evidence type="ECO:0000256" key="4">
    <source>
        <dbReference type="ARBA" id="ARBA00022692"/>
    </source>
</evidence>
<evidence type="ECO:0000256" key="1">
    <source>
        <dbReference type="ARBA" id="ARBA00004651"/>
    </source>
</evidence>
<dbReference type="GO" id="GO:0005886">
    <property type="term" value="C:plasma membrane"/>
    <property type="evidence" value="ECO:0007669"/>
    <property type="project" value="UniProtKB-SubCell"/>
</dbReference>
<accession>A0A857DI17</accession>
<organism evidence="8 9">
    <name type="scientific">Dehalobacter restrictus</name>
    <dbReference type="NCBI Taxonomy" id="55583"/>
    <lineage>
        <taxon>Bacteria</taxon>
        <taxon>Bacillati</taxon>
        <taxon>Bacillota</taxon>
        <taxon>Clostridia</taxon>
        <taxon>Eubacteriales</taxon>
        <taxon>Desulfitobacteriaceae</taxon>
        <taxon>Dehalobacter</taxon>
    </lineage>
</organism>
<keyword evidence="5 7" id="KW-1133">Transmembrane helix</keyword>
<feature type="transmembrane region" description="Helical" evidence="7">
    <location>
        <begin position="83"/>
        <end position="102"/>
    </location>
</feature>
<evidence type="ECO:0000313" key="9">
    <source>
        <dbReference type="Proteomes" id="UP000430508"/>
    </source>
</evidence>
<feature type="transmembrane region" description="Helical" evidence="7">
    <location>
        <begin position="381"/>
        <end position="400"/>
    </location>
</feature>
<evidence type="ECO:0000256" key="6">
    <source>
        <dbReference type="ARBA" id="ARBA00023136"/>
    </source>
</evidence>
<comment type="subcellular location">
    <subcellularLocation>
        <location evidence="1">Cell membrane</location>
        <topology evidence="1">Multi-pass membrane protein</topology>
    </subcellularLocation>
</comment>
<proteinExistence type="inferred from homology"/>
<reference evidence="8 9" key="1">
    <citation type="submission" date="2019-12" db="EMBL/GenBank/DDBJ databases">
        <title>Sequence classification of anaerobic respiratory reductive dehalogenases: First we see many, then we see few.</title>
        <authorList>
            <person name="Molenda O."/>
            <person name="Puentes Jacome L.A."/>
            <person name="Cao X."/>
            <person name="Nesbo C.L."/>
            <person name="Tang S."/>
            <person name="Morson N."/>
            <person name="Patron J."/>
            <person name="Lomheim L."/>
            <person name="Wishart D.S."/>
            <person name="Edwards E.A."/>
        </authorList>
    </citation>
    <scope>NUCLEOTIDE SEQUENCE [LARGE SCALE GENOMIC DNA]</scope>
    <source>
        <strain evidence="8 9">12DCA</strain>
    </source>
</reference>
<dbReference type="EMBL" id="CP046996">
    <property type="protein sequence ID" value="QHA00934.1"/>
    <property type="molecule type" value="Genomic_DNA"/>
</dbReference>